<proteinExistence type="predicted"/>
<dbReference type="Proteomes" id="UP000664795">
    <property type="component" value="Unassembled WGS sequence"/>
</dbReference>
<dbReference type="EMBL" id="JAFMYU010000001">
    <property type="protein sequence ID" value="MBO0929423.1"/>
    <property type="molecule type" value="Genomic_DNA"/>
</dbReference>
<evidence type="ECO:0000256" key="2">
    <source>
        <dbReference type="SAM" id="SignalP"/>
    </source>
</evidence>
<reference evidence="3 4" key="1">
    <citation type="submission" date="2021-03" db="EMBL/GenBank/DDBJ databases">
        <title>Fibrella sp. HMF5036 genome sequencing and assembly.</title>
        <authorList>
            <person name="Kang H."/>
            <person name="Kim H."/>
            <person name="Bae S."/>
            <person name="Joh K."/>
        </authorList>
    </citation>
    <scope>NUCLEOTIDE SEQUENCE [LARGE SCALE GENOMIC DNA]</scope>
    <source>
        <strain evidence="3 4">HMF5036</strain>
    </source>
</reference>
<name>A0A939JXK5_9BACT</name>
<dbReference type="RefSeq" id="WP_207333394.1">
    <property type="nucleotide sequence ID" value="NZ_JAFMYU010000001.1"/>
</dbReference>
<feature type="region of interest" description="Disordered" evidence="1">
    <location>
        <begin position="896"/>
        <end position="915"/>
    </location>
</feature>
<accession>A0A939JXK5</accession>
<feature type="chain" id="PRO_5037551406" description="TANFOR domain-containing protein" evidence="2">
    <location>
        <begin position="33"/>
        <end position="2130"/>
    </location>
</feature>
<evidence type="ECO:0000256" key="1">
    <source>
        <dbReference type="SAM" id="MobiDB-lite"/>
    </source>
</evidence>
<comment type="caution">
    <text evidence="3">The sequence shown here is derived from an EMBL/GenBank/DDBJ whole genome shotgun (WGS) entry which is preliminary data.</text>
</comment>
<sequence length="2130" mass="228974">MASLFKSNKPIRFLFQPYRFIILLFAANFAHAQNDVQITISVLPPYSAYIQDYAGAGKQVQIFVRNTTTARLNVRLQGSVTGDNGVVIQTVPNYRPPVPLTLEPLQNRLLNYADLSGLFDLNQLDVQGVDRNNLYKGLPLPEGSYQLCIRAFDNATSRPLSPENPLGCSPPFPIKAVEPPILIAPLCDNEVQPLTPQNLIFTWTPPIGVSPAMVDYTLRIVELPQIDVDPNVFIDAVVLPKSGLEVKNLRTSTFLYSVVHPPLVVGKRYAWRVQSRDLSGRTNFLNDGKSPVCLFTYGKDLPADVFKPGYELVQTPVVPKTTNVSIAPANTPPAAATAIASKVQPQQVAEGKMICKAVELPDSKNSQSGSLNGKTIKLGEYDLTINQAAFSKEGYTGDGRVNWNNVPIKVTFSKLKVNGQNQVFDGTVVSDNKGPKLPNVSLGQLPSYANLPNNYFDQVQTKLDDAIAQAKQAGSVPLPLKYDGKLGKIGVNQMQFSPVGAQMDMVLGVAIPGAPSNKSMLLLATTNVCIRPQQKVPTTGTVYLVSDFALPIPGASQTFTFKKSDPNSGTPGGTYAKITNGDFDKIHAVLDLNLGGTLLKLDDGQGGTKPGDVVATLTADFVKWQDWVGAVTLPSFQLPGISGVTFTGNDVIYDHSDLTNPDNFTLPAEYKGEKGPTFQGIFFKKVTVELPKSFKNNPRIAVGVNGGIVDNSGFTGLIAAASKPILDYNKAAIAGFGFGIDDFQWTIVQNSNRGGNILGKLQFPISTDAFSYSCNLSGGFDAIQFTASPKDGYDVPLFAALMDLNANTTISVTYKSGQDLKVSMKVCGKVSINVKKFAGNGTVGKIIDGIVPKLCFQDFLLTNMAAANVTAIGGSGLYASAGTWKLDTDCAKASDFGPSSGGKAPKNGGGPWSPDDDMAMWLAPDEAKPTLAGFPLDFDPPSFVNTKEGTGVRLGVGLHLGEAKDDNSFVQAHGSVDILGTITKGDRFVPSYAGTYPRSLSINGSVGPLTVSGGLDFIKSNTTYGDGIKGRAEVKIPGFDVKLKMMMLFGNVNGYKYGFVDGSAQFPGIPIVGPVLLTGLGGGMHYNMTMMVNGVDATSTPDQVTKLAKTSNDLKTEPAIDLLNPGQTMSGASFTPKQGGWGFTAKVYAGLADPHVFNSSLAMSIDFAGGTLGGINLHGNANVISTSGDGDGSDGVVHATMDVTYAQSQFDAGLSVQAKFLTATVEIPFSMHVASKSDWCVKLGDPNPANKRISVTLFDLNAGPVSVFLKGEAYLAAGIGPSLGGLPPVPKVVSDFLQTGENTLSEAKSAYNARKMPNLAPVGGSYKLLFGAAITGGLKVDVEPFRLSGNATVGFDVAVMKDQSCGEDPTVKPVGISGWYGMGQAFAHVGAKIELYVDTWFFSGSLTLMKLQAGALFKAGLPNPNWADGRVKVAGEVLDGLISVETTQDFAFGEKCTPVYTGDPLKDIEIISQITPEEGTTDVSTLPTMAVAFNMPMNKTFEIYLNDDDIRYYKFMASTPAVTVKPTKGSKTTLTDLTPLKWSPDYRSCTLSAKSYQPSLATIQLTQSVTIKELVGGKYGSPQDPLNVDTGKREARSQLKSASFTLGKQPETVPLETITKTWPINGQQYFLKGHQPTGMLEATVLKGLECIVPGPDQQLTARFRGADGSQLASPITYDGDKTLTFAIPTNLKNEQPYTLEMSMQAKSKSSAPSGALATSSYVTMAQSPKLQLYRTTLNVNAVQALAAANEANQAKIVFSLGFGTSKHNTFAEKLNALNLKATDYKGDQEIFIKPATELYERFDKIDLFNNSIYPNFTSARLLNYATPFGNTPYDNEVRTMIYDKMKILAEDGTGTYNAYDPYNPQSDDFKLSSLAQLQTGSDPYDRDVYSDPNGISSVGGAPQRVLLLNLTKATYNPFGTPMSWRFVRDKLAYWDLVALSGIMQALVKLNNADVRGGKQYSSDKGMSDQAYLTKYYHDPNAESCGIYTPIYSKPAYIDGNGKNQPASSWPNPNYKMIDGVTYDGSGRIIASSPYSTLIINEFKGGFYRKQQYWKFAEDNYYKVEGYTDNKGVDHYGGPERGKNSPITVVFSYGPGGSVKSTTKTITIGSINDPTLLQVFMQPVFYPFNFN</sequence>
<evidence type="ECO:0008006" key="5">
    <source>
        <dbReference type="Google" id="ProtNLM"/>
    </source>
</evidence>
<evidence type="ECO:0000313" key="4">
    <source>
        <dbReference type="Proteomes" id="UP000664795"/>
    </source>
</evidence>
<evidence type="ECO:0000313" key="3">
    <source>
        <dbReference type="EMBL" id="MBO0929423.1"/>
    </source>
</evidence>
<protein>
    <recommendedName>
        <fullName evidence="5">TANFOR domain-containing protein</fullName>
    </recommendedName>
</protein>
<gene>
    <name evidence="3" type="ORF">J2I48_00360</name>
</gene>
<feature type="signal peptide" evidence="2">
    <location>
        <begin position="1"/>
        <end position="32"/>
    </location>
</feature>
<organism evidence="3 4">
    <name type="scientific">Fibrella aquatilis</name>
    <dbReference type="NCBI Taxonomy" id="2817059"/>
    <lineage>
        <taxon>Bacteria</taxon>
        <taxon>Pseudomonadati</taxon>
        <taxon>Bacteroidota</taxon>
        <taxon>Cytophagia</taxon>
        <taxon>Cytophagales</taxon>
        <taxon>Spirosomataceae</taxon>
        <taxon>Fibrella</taxon>
    </lineage>
</organism>
<keyword evidence="4" id="KW-1185">Reference proteome</keyword>
<keyword evidence="2" id="KW-0732">Signal</keyword>